<comment type="catalytic activity">
    <reaction evidence="11">
        <text>a ubiquinone + NADH + 5 H(+)(in) = a ubiquinol + NAD(+) + 4 H(+)(out)</text>
        <dbReference type="Rhea" id="RHEA:29091"/>
        <dbReference type="Rhea" id="RHEA-COMP:9565"/>
        <dbReference type="Rhea" id="RHEA-COMP:9566"/>
        <dbReference type="ChEBI" id="CHEBI:15378"/>
        <dbReference type="ChEBI" id="CHEBI:16389"/>
        <dbReference type="ChEBI" id="CHEBI:17976"/>
        <dbReference type="ChEBI" id="CHEBI:57540"/>
        <dbReference type="ChEBI" id="CHEBI:57945"/>
        <dbReference type="EC" id="7.1.1.2"/>
    </reaction>
</comment>
<evidence type="ECO:0000256" key="6">
    <source>
        <dbReference type="ARBA" id="ARBA00022692"/>
    </source>
</evidence>
<evidence type="ECO:0000313" key="13">
    <source>
        <dbReference type="EMBL" id="AMX74124.1"/>
    </source>
</evidence>
<sequence length="310" mass="36109">MSFLILIVMVLVSVAFFTLMERKVLGYIHFRKGPNKVGYMGILQPFSDVIKLFSSEVNFMKLMNLLMFLFIPFLAMLLMMMFWLFYIWKFNQLELEFAFIYFLCVSSLGVYVIFGGGWASNSKYALLGSYRGLAQIISYEVSLAILLISFLLLCSDYSIFSIVSFQKNFWMLWGFFSLVLVWMVSLLAETNRAPFDLSEGESELVSGYNVEYGSYSFAILFMAEYGNMIFMSLISCVLFIGSLGSFCLYLILLMYLFLLIRGTLVRYRYDKLMMLSWKSILPFSILFLFFMFCFKNFFISFVICINFSKS</sequence>
<protein>
    <recommendedName>
        <fullName evidence="4 11">NADH-ubiquinone oxidoreductase chain 1</fullName>
        <ecNumber evidence="11">7.1.1.2</ecNumber>
    </recommendedName>
</protein>
<gene>
    <name evidence="13" type="primary">ND1</name>
</gene>
<feature type="transmembrane region" description="Helical" evidence="12">
    <location>
        <begin position="65"/>
        <end position="86"/>
    </location>
</feature>
<feature type="transmembrane region" description="Helical" evidence="12">
    <location>
        <begin position="229"/>
        <end position="259"/>
    </location>
</feature>
<dbReference type="GO" id="GO:0003954">
    <property type="term" value="F:NADH dehydrogenase activity"/>
    <property type="evidence" value="ECO:0007669"/>
    <property type="project" value="TreeGrafter"/>
</dbReference>
<dbReference type="PROSITE" id="PS00668">
    <property type="entry name" value="COMPLEX1_ND1_2"/>
    <property type="match status" value="1"/>
</dbReference>
<feature type="transmembrane region" description="Helical" evidence="12">
    <location>
        <begin position="98"/>
        <end position="116"/>
    </location>
</feature>
<evidence type="ECO:0000256" key="7">
    <source>
        <dbReference type="ARBA" id="ARBA00022989"/>
    </source>
</evidence>
<dbReference type="AlphaFoldDB" id="A0A1P8AGG3"/>
<dbReference type="EC" id="7.1.1.2" evidence="11"/>
<reference evidence="13" key="1">
    <citation type="journal article" date="2019" name="Ticks Tick Borne Dis.">
        <title>Argasid and ixodid systematics: Implications for soft tick evolution and systematics, with a new argasid species list.</title>
        <authorList>
            <person name="Mans B.J."/>
            <person name="Featherston J."/>
            <person name="Kvas M."/>
            <person name="Pillay K.A."/>
            <person name="de Klerk D.G."/>
            <person name="Pienaar R."/>
            <person name="de Castro M.H."/>
            <person name="Schwan T.G."/>
            <person name="Lopez J.E."/>
            <person name="Teel P."/>
            <person name="Perez de Leon A.A."/>
            <person name="Sonenshine D.E."/>
            <person name="Egekwu N.I."/>
            <person name="Bakkes D.K."/>
            <person name="Heyne H."/>
            <person name="Kanduma E.G."/>
            <person name="Nyangiwe N."/>
            <person name="Bouattour A."/>
            <person name="Latif A.A."/>
        </authorList>
    </citation>
    <scope>NUCLEOTIDE SEQUENCE</scope>
</reference>
<comment type="subcellular location">
    <subcellularLocation>
        <location evidence="10">Mitochondrion inner membrane</location>
        <topology evidence="10">Multi-pass membrane protein</topology>
    </subcellularLocation>
    <subcellularLocation>
        <location evidence="2">Mitochondrion membrane</location>
        <topology evidence="2">Multi-pass membrane protein</topology>
    </subcellularLocation>
</comment>
<keyword evidence="6 10" id="KW-0812">Transmembrane</keyword>
<feature type="transmembrane region" description="Helical" evidence="12">
    <location>
        <begin position="136"/>
        <end position="157"/>
    </location>
</feature>
<dbReference type="GO" id="GO:0005743">
    <property type="term" value="C:mitochondrial inner membrane"/>
    <property type="evidence" value="ECO:0007669"/>
    <property type="project" value="UniProtKB-SubCell"/>
</dbReference>
<keyword evidence="7 12" id="KW-1133">Transmembrane helix</keyword>
<keyword evidence="10" id="KW-0520">NAD</keyword>
<name>A0A1P8AGG3_9ACAR</name>
<evidence type="ECO:0000256" key="8">
    <source>
        <dbReference type="ARBA" id="ARBA00023075"/>
    </source>
</evidence>
<geneLocation type="mitochondrion" evidence="13"/>
<dbReference type="Pfam" id="PF00146">
    <property type="entry name" value="NADHdh"/>
    <property type="match status" value="1"/>
</dbReference>
<evidence type="ECO:0000256" key="9">
    <source>
        <dbReference type="ARBA" id="ARBA00023136"/>
    </source>
</evidence>
<keyword evidence="8 11" id="KW-0830">Ubiquinone</keyword>
<comment type="function">
    <text evidence="1">Core subunit of the mitochondrial membrane respiratory chain NADH dehydrogenase (Complex I) that is believed to belong to the minimal assembly required for catalysis. Complex I functions in the transfer of electrons from NADH to the respiratory chain. The immediate electron acceptor for the enzyme is believed to be ubiquinone.</text>
</comment>
<evidence type="ECO:0000256" key="1">
    <source>
        <dbReference type="ARBA" id="ARBA00003257"/>
    </source>
</evidence>
<keyword evidence="9 12" id="KW-0472">Membrane</keyword>
<keyword evidence="11 13" id="KW-0496">Mitochondrion</keyword>
<comment type="similarity">
    <text evidence="3 10">Belongs to the complex I subunit 1 family.</text>
</comment>
<evidence type="ECO:0000256" key="3">
    <source>
        <dbReference type="ARBA" id="ARBA00010535"/>
    </source>
</evidence>
<dbReference type="InterPro" id="IPR001694">
    <property type="entry name" value="NADH_UbQ_OxRdtase_su1/FPO"/>
</dbReference>
<dbReference type="GO" id="GO:0009060">
    <property type="term" value="P:aerobic respiration"/>
    <property type="evidence" value="ECO:0007669"/>
    <property type="project" value="TreeGrafter"/>
</dbReference>
<evidence type="ECO:0000256" key="2">
    <source>
        <dbReference type="ARBA" id="ARBA00004225"/>
    </source>
</evidence>
<evidence type="ECO:0000256" key="4">
    <source>
        <dbReference type="ARBA" id="ARBA00021009"/>
    </source>
</evidence>
<dbReference type="CTD" id="4535"/>
<proteinExistence type="inferred from homology"/>
<dbReference type="EMBL" id="KR907242">
    <property type="protein sequence ID" value="AMX74124.1"/>
    <property type="molecule type" value="Genomic_DNA"/>
</dbReference>
<evidence type="ECO:0000256" key="11">
    <source>
        <dbReference type="RuleBase" id="RU000473"/>
    </source>
</evidence>
<dbReference type="PANTHER" id="PTHR11432">
    <property type="entry name" value="NADH DEHYDROGENASE SUBUNIT 1"/>
    <property type="match status" value="1"/>
</dbReference>
<dbReference type="HAMAP" id="MF_01350">
    <property type="entry name" value="NDH1_NuoH"/>
    <property type="match status" value="1"/>
</dbReference>
<dbReference type="InterPro" id="IPR018086">
    <property type="entry name" value="NADH_UbQ_OxRdtase_su1_CS"/>
</dbReference>
<dbReference type="GeneID" id="37277016"/>
<evidence type="ECO:0000256" key="12">
    <source>
        <dbReference type="SAM" id="Phobius"/>
    </source>
</evidence>
<evidence type="ECO:0000256" key="10">
    <source>
        <dbReference type="RuleBase" id="RU000471"/>
    </source>
</evidence>
<accession>A0A1P8AGG3</accession>
<organism evidence="13">
    <name type="scientific">Navis striatus</name>
    <dbReference type="NCBI Taxonomy" id="1580118"/>
    <lineage>
        <taxon>Eukaryota</taxon>
        <taxon>Metazoa</taxon>
        <taxon>Ecdysozoa</taxon>
        <taxon>Arthropoda</taxon>
        <taxon>Chelicerata</taxon>
        <taxon>Arachnida</taxon>
        <taxon>Acari</taxon>
        <taxon>Parasitiformes</taxon>
        <taxon>Ixodida</taxon>
        <taxon>Ixodoidea</taxon>
        <taxon>Argasidae</taxon>
        <taxon>Argasinae</taxon>
        <taxon>Navis</taxon>
    </lineage>
</organism>
<keyword evidence="5" id="KW-0813">Transport</keyword>
<evidence type="ECO:0000256" key="5">
    <source>
        <dbReference type="ARBA" id="ARBA00022448"/>
    </source>
</evidence>
<dbReference type="RefSeq" id="YP_009480279.1">
    <property type="nucleotide sequence ID" value="NC_037522.1"/>
</dbReference>
<dbReference type="PANTHER" id="PTHR11432:SF3">
    <property type="entry name" value="NADH-UBIQUINONE OXIDOREDUCTASE CHAIN 1"/>
    <property type="match status" value="1"/>
</dbReference>
<feature type="transmembrane region" description="Helical" evidence="12">
    <location>
        <begin position="169"/>
        <end position="188"/>
    </location>
</feature>
<dbReference type="GO" id="GO:0008137">
    <property type="term" value="F:NADH dehydrogenase (ubiquinone) activity"/>
    <property type="evidence" value="ECO:0007669"/>
    <property type="project" value="UniProtKB-EC"/>
</dbReference>
<feature type="transmembrane region" description="Helical" evidence="12">
    <location>
        <begin position="280"/>
        <end position="308"/>
    </location>
</feature>